<comment type="caution">
    <text evidence="2">The sequence shown here is derived from an EMBL/GenBank/DDBJ whole genome shotgun (WGS) entry which is preliminary data.</text>
</comment>
<keyword evidence="3" id="KW-1185">Reference proteome</keyword>
<dbReference type="Pfam" id="PF00023">
    <property type="entry name" value="Ank"/>
    <property type="match status" value="1"/>
</dbReference>
<protein>
    <recommendedName>
        <fullName evidence="4">Ankyrin repeat protein</fullName>
    </recommendedName>
</protein>
<dbReference type="AlphaFoldDB" id="A0AAD8PL77"/>
<feature type="repeat" description="ANK" evidence="1">
    <location>
        <begin position="47"/>
        <end position="72"/>
    </location>
</feature>
<dbReference type="Proteomes" id="UP001230504">
    <property type="component" value="Unassembled WGS sequence"/>
</dbReference>
<reference evidence="2" key="1">
    <citation type="submission" date="2021-06" db="EMBL/GenBank/DDBJ databases">
        <title>Comparative genomics, transcriptomics and evolutionary studies reveal genomic signatures of adaptation to plant cell wall in hemibiotrophic fungi.</title>
        <authorList>
            <consortium name="DOE Joint Genome Institute"/>
            <person name="Baroncelli R."/>
            <person name="Diaz J.F."/>
            <person name="Benocci T."/>
            <person name="Peng M."/>
            <person name="Battaglia E."/>
            <person name="Haridas S."/>
            <person name="Andreopoulos W."/>
            <person name="Labutti K."/>
            <person name="Pangilinan J."/>
            <person name="Floch G.L."/>
            <person name="Makela M.R."/>
            <person name="Henrissat B."/>
            <person name="Grigoriev I.V."/>
            <person name="Crouch J.A."/>
            <person name="De Vries R.P."/>
            <person name="Sukno S.A."/>
            <person name="Thon M.R."/>
        </authorList>
    </citation>
    <scope>NUCLEOTIDE SEQUENCE</scope>
    <source>
        <strain evidence="2">CBS 125086</strain>
    </source>
</reference>
<dbReference type="SUPFAM" id="SSF48403">
    <property type="entry name" value="Ankyrin repeat"/>
    <property type="match status" value="1"/>
</dbReference>
<gene>
    <name evidence="2" type="ORF">LY79DRAFT_663624</name>
</gene>
<organism evidence="2 3">
    <name type="scientific">Colletotrichum navitas</name>
    <dbReference type="NCBI Taxonomy" id="681940"/>
    <lineage>
        <taxon>Eukaryota</taxon>
        <taxon>Fungi</taxon>
        <taxon>Dikarya</taxon>
        <taxon>Ascomycota</taxon>
        <taxon>Pezizomycotina</taxon>
        <taxon>Sordariomycetes</taxon>
        <taxon>Hypocreomycetidae</taxon>
        <taxon>Glomerellales</taxon>
        <taxon>Glomerellaceae</taxon>
        <taxon>Colletotrichum</taxon>
        <taxon>Colletotrichum graminicola species complex</taxon>
    </lineage>
</organism>
<keyword evidence="1" id="KW-0040">ANK repeat</keyword>
<evidence type="ECO:0000313" key="3">
    <source>
        <dbReference type="Proteomes" id="UP001230504"/>
    </source>
</evidence>
<name>A0AAD8PL77_9PEZI</name>
<evidence type="ECO:0008006" key="4">
    <source>
        <dbReference type="Google" id="ProtNLM"/>
    </source>
</evidence>
<dbReference type="PROSITE" id="PS50088">
    <property type="entry name" value="ANK_REPEAT"/>
    <property type="match status" value="1"/>
</dbReference>
<evidence type="ECO:0000313" key="2">
    <source>
        <dbReference type="EMBL" id="KAK1569530.1"/>
    </source>
</evidence>
<dbReference type="GeneID" id="85447086"/>
<sequence>MRGDQDMTRWLLGRRVSIEASALLGCLCPSPYMNAIRVTGIWSGWGIEPTPLHLSLAHGNESTAKLLIRKGAVWDRPHSSCGGLTGLHMMAAGRMTEMIEWTIDQCHGLWAGTVARNGPVHDWPDEFGYWSLHYACLSEGPKEGGESWAAQMVPGLIRLGALVHTTDGSRIAQRVSEERKRIQEGPRPRWTLDNKAAFDWAQRIKDWEDDELVLEPEPALFAAELLQWGLAEAVAAVSEEGRVPR</sequence>
<dbReference type="RefSeq" id="XP_060407763.1">
    <property type="nucleotide sequence ID" value="XM_060562846.1"/>
</dbReference>
<dbReference type="InterPro" id="IPR002110">
    <property type="entry name" value="Ankyrin_rpt"/>
</dbReference>
<dbReference type="Gene3D" id="1.25.40.20">
    <property type="entry name" value="Ankyrin repeat-containing domain"/>
    <property type="match status" value="1"/>
</dbReference>
<proteinExistence type="predicted"/>
<evidence type="ECO:0000256" key="1">
    <source>
        <dbReference type="PROSITE-ProRule" id="PRU00023"/>
    </source>
</evidence>
<accession>A0AAD8PL77</accession>
<dbReference type="PROSITE" id="PS50297">
    <property type="entry name" value="ANK_REP_REGION"/>
    <property type="match status" value="1"/>
</dbReference>
<dbReference type="EMBL" id="JAHLJV010000131">
    <property type="protein sequence ID" value="KAK1569530.1"/>
    <property type="molecule type" value="Genomic_DNA"/>
</dbReference>
<dbReference type="InterPro" id="IPR036770">
    <property type="entry name" value="Ankyrin_rpt-contain_sf"/>
</dbReference>